<organism evidence="1 2">
    <name type="scientific">Rhodococcus qingshengii</name>
    <dbReference type="NCBI Taxonomy" id="334542"/>
    <lineage>
        <taxon>Bacteria</taxon>
        <taxon>Bacillati</taxon>
        <taxon>Actinomycetota</taxon>
        <taxon>Actinomycetes</taxon>
        <taxon>Mycobacteriales</taxon>
        <taxon>Nocardiaceae</taxon>
        <taxon>Rhodococcus</taxon>
        <taxon>Rhodococcus erythropolis group</taxon>
    </lineage>
</organism>
<evidence type="ECO:0000313" key="1">
    <source>
        <dbReference type="EMBL" id="MDE8649956.1"/>
    </source>
</evidence>
<dbReference type="RefSeq" id="WP_275233108.1">
    <property type="nucleotide sequence ID" value="NZ_JARDXE010000039.1"/>
</dbReference>
<accession>A0AAW6LXM5</accession>
<dbReference type="Proteomes" id="UP001217325">
    <property type="component" value="Unassembled WGS sequence"/>
</dbReference>
<name>A0AAW6LXM5_RHOSG</name>
<dbReference type="EMBL" id="JARDXE010000039">
    <property type="protein sequence ID" value="MDE8649956.1"/>
    <property type="molecule type" value="Genomic_DNA"/>
</dbReference>
<gene>
    <name evidence="1" type="ORF">PXH69_33875</name>
</gene>
<dbReference type="AlphaFoldDB" id="A0AAW6LXM5"/>
<protein>
    <submittedName>
        <fullName evidence="1">Uncharacterized protein</fullName>
    </submittedName>
</protein>
<proteinExistence type="predicted"/>
<comment type="caution">
    <text evidence="1">The sequence shown here is derived from an EMBL/GenBank/DDBJ whole genome shotgun (WGS) entry which is preliminary data.</text>
</comment>
<sequence>MADRAETWIVVDPAQEPDEQSNILGVYASSDAAQDALPGIRGNQRSVRNGFGSGRRSLEIQHWRGEELISAVEIEDPKQA</sequence>
<reference evidence="1" key="1">
    <citation type="submission" date="2023-02" db="EMBL/GenBank/DDBJ databases">
        <title>A novel hydrolase synthesized by Rhodococcus erythropolis HQ is responsible for the detoxification of Zearalenone.</title>
        <authorList>
            <person name="Hu J."/>
            <person name="Xu J."/>
        </authorList>
    </citation>
    <scope>NUCLEOTIDE SEQUENCE</scope>
    <source>
        <strain evidence="1">HQ</strain>
    </source>
</reference>
<evidence type="ECO:0000313" key="2">
    <source>
        <dbReference type="Proteomes" id="UP001217325"/>
    </source>
</evidence>